<gene>
    <name evidence="3" type="ORF">CAP_5430</name>
</gene>
<evidence type="ECO:0000256" key="1">
    <source>
        <dbReference type="SAM" id="MobiDB-lite"/>
    </source>
</evidence>
<name>A0A017T324_9BACT</name>
<feature type="signal peptide" evidence="2">
    <location>
        <begin position="1"/>
        <end position="23"/>
    </location>
</feature>
<reference evidence="3 4" key="1">
    <citation type="submission" date="2013-05" db="EMBL/GenBank/DDBJ databases">
        <title>Genome assembly of Chondromyces apiculatus DSM 436.</title>
        <authorList>
            <person name="Sharma G."/>
            <person name="Khatri I."/>
            <person name="Kaur C."/>
            <person name="Mayilraj S."/>
            <person name="Subramanian S."/>
        </authorList>
    </citation>
    <scope>NUCLEOTIDE SEQUENCE [LARGE SCALE GENOMIC DNA]</scope>
    <source>
        <strain evidence="3 4">DSM 436</strain>
    </source>
</reference>
<evidence type="ECO:0000313" key="3">
    <source>
        <dbReference type="EMBL" id="EYF03639.1"/>
    </source>
</evidence>
<evidence type="ECO:0000256" key="2">
    <source>
        <dbReference type="SAM" id="SignalP"/>
    </source>
</evidence>
<dbReference type="EMBL" id="ASRX01000044">
    <property type="protein sequence ID" value="EYF03639.1"/>
    <property type="molecule type" value="Genomic_DNA"/>
</dbReference>
<comment type="caution">
    <text evidence="3">The sequence shown here is derived from an EMBL/GenBank/DDBJ whole genome shotgun (WGS) entry which is preliminary data.</text>
</comment>
<feature type="chain" id="PRO_5001496286" description="Lipoprotein" evidence="2">
    <location>
        <begin position="24"/>
        <end position="241"/>
    </location>
</feature>
<keyword evidence="4" id="KW-1185">Reference proteome</keyword>
<accession>A0A017T324</accession>
<organism evidence="3 4">
    <name type="scientific">Chondromyces apiculatus DSM 436</name>
    <dbReference type="NCBI Taxonomy" id="1192034"/>
    <lineage>
        <taxon>Bacteria</taxon>
        <taxon>Pseudomonadati</taxon>
        <taxon>Myxococcota</taxon>
        <taxon>Polyangia</taxon>
        <taxon>Polyangiales</taxon>
        <taxon>Polyangiaceae</taxon>
        <taxon>Chondromyces</taxon>
    </lineage>
</organism>
<dbReference type="Proteomes" id="UP000019678">
    <property type="component" value="Unassembled WGS sequence"/>
</dbReference>
<proteinExistence type="predicted"/>
<evidence type="ECO:0008006" key="5">
    <source>
        <dbReference type="Google" id="ProtNLM"/>
    </source>
</evidence>
<feature type="region of interest" description="Disordered" evidence="1">
    <location>
        <begin position="22"/>
        <end position="51"/>
    </location>
</feature>
<keyword evidence="2" id="KW-0732">Signal</keyword>
<dbReference type="PROSITE" id="PS51257">
    <property type="entry name" value="PROKAR_LIPOPROTEIN"/>
    <property type="match status" value="1"/>
</dbReference>
<dbReference type="AlphaFoldDB" id="A0A017T324"/>
<dbReference type="RefSeq" id="WP_197041355.1">
    <property type="nucleotide sequence ID" value="NZ_ASRX01000044.1"/>
</dbReference>
<sequence length="241" mass="26803">MLRPLPFASLLLLLAASAASCGGAPTAAQPPQKPPTPTSVTRDNPGGDSSDPEYAALERLLKEPWGHRKDRFNTIEVPMPDVKKWRRVRIWSHPTRATFRYGNDHYAVSTVLYTPIVGRDDLDACLDDFWKKNIPLADAYGVRLGQTRLVRTTQDIDGEVRPVLIKVVDGSVDSVFASDDYVGAVSVYQSWPGTCLVHAIAFKASTHRKLAESVRDRWVSEGAPKLHWLKKVTEAPEFKAR</sequence>
<evidence type="ECO:0000313" key="4">
    <source>
        <dbReference type="Proteomes" id="UP000019678"/>
    </source>
</evidence>
<protein>
    <recommendedName>
        <fullName evidence="5">Lipoprotein</fullName>
    </recommendedName>
</protein>